<reference evidence="3 4" key="1">
    <citation type="journal article" date="2020" name="G3 (Bethesda)">
        <title>Improved Reference Genome for Cyclotella cryptica CCMP332, a Model for Cell Wall Morphogenesis, Salinity Adaptation, and Lipid Production in Diatoms (Bacillariophyta).</title>
        <authorList>
            <person name="Roberts W.R."/>
            <person name="Downey K.M."/>
            <person name="Ruck E.C."/>
            <person name="Traller J.C."/>
            <person name="Alverson A.J."/>
        </authorList>
    </citation>
    <scope>NUCLEOTIDE SEQUENCE [LARGE SCALE GENOMIC DNA]</scope>
    <source>
        <strain evidence="3 4">CCMP332</strain>
    </source>
</reference>
<accession>A0ABD3PTG3</accession>
<dbReference type="Pfam" id="PF14885">
    <property type="entry name" value="GHL15"/>
    <property type="match status" value="1"/>
</dbReference>
<protein>
    <recommendedName>
        <fullName evidence="5">Glycoside-hydrolase family GH114 TIM-barrel domain-containing protein</fullName>
    </recommendedName>
</protein>
<evidence type="ECO:0000256" key="1">
    <source>
        <dbReference type="SAM" id="MobiDB-lite"/>
    </source>
</evidence>
<feature type="signal peptide" evidence="2">
    <location>
        <begin position="1"/>
        <end position="25"/>
    </location>
</feature>
<feature type="region of interest" description="Disordered" evidence="1">
    <location>
        <begin position="53"/>
        <end position="77"/>
    </location>
</feature>
<evidence type="ECO:0000256" key="2">
    <source>
        <dbReference type="SAM" id="SignalP"/>
    </source>
</evidence>
<dbReference type="EMBL" id="JABMIG020000115">
    <property type="protein sequence ID" value="KAL3791334.1"/>
    <property type="molecule type" value="Genomic_DNA"/>
</dbReference>
<comment type="caution">
    <text evidence="3">The sequence shown here is derived from an EMBL/GenBank/DDBJ whole genome shotgun (WGS) entry which is preliminary data.</text>
</comment>
<keyword evidence="4" id="KW-1185">Reference proteome</keyword>
<feature type="compositionally biased region" description="Basic and acidic residues" evidence="1">
    <location>
        <begin position="59"/>
        <end position="77"/>
    </location>
</feature>
<evidence type="ECO:0008006" key="5">
    <source>
        <dbReference type="Google" id="ProtNLM"/>
    </source>
</evidence>
<gene>
    <name evidence="3" type="ORF">HJC23_006063</name>
</gene>
<dbReference type="InterPro" id="IPR029455">
    <property type="entry name" value="GHL15"/>
</dbReference>
<feature type="chain" id="PRO_5044880399" description="Glycoside-hydrolase family GH114 TIM-barrel domain-containing protein" evidence="2">
    <location>
        <begin position="26"/>
        <end position="467"/>
    </location>
</feature>
<name>A0ABD3PTG3_9STRA</name>
<keyword evidence="2" id="KW-0732">Signal</keyword>
<dbReference type="AlphaFoldDB" id="A0ABD3PTG3"/>
<organism evidence="3 4">
    <name type="scientific">Cyclotella cryptica</name>
    <dbReference type="NCBI Taxonomy" id="29204"/>
    <lineage>
        <taxon>Eukaryota</taxon>
        <taxon>Sar</taxon>
        <taxon>Stramenopiles</taxon>
        <taxon>Ochrophyta</taxon>
        <taxon>Bacillariophyta</taxon>
        <taxon>Coscinodiscophyceae</taxon>
        <taxon>Thalassiosirophycidae</taxon>
        <taxon>Stephanodiscales</taxon>
        <taxon>Stephanodiscaceae</taxon>
        <taxon>Cyclotella</taxon>
    </lineage>
</organism>
<dbReference type="Proteomes" id="UP001516023">
    <property type="component" value="Unassembled WGS sequence"/>
</dbReference>
<proteinExistence type="predicted"/>
<evidence type="ECO:0000313" key="3">
    <source>
        <dbReference type="EMBL" id="KAL3791334.1"/>
    </source>
</evidence>
<evidence type="ECO:0000313" key="4">
    <source>
        <dbReference type="Proteomes" id="UP001516023"/>
    </source>
</evidence>
<sequence>MLPLLAVIGAFLANSLYFGFSPCRSSQPVASHKISRDLTHDAWKATIMEERRRARRHARAQERRTKRAENGENQRNEKLLLGHSEHIKIFDDDDATDALNNNQTAYPEWSWDHVRPWVILRRDTAYDDDQIRQIAGHDIFVLEKMTGWKSYGSNEAGSLEAARRVKKLNPRIKTLFYLNAMIHYPGYSANDSYIQNEWATKNQQNEIYLFKNRYLWYNHSNLDFREWWINRALDMVAHDEIDGIFIDAIMKTSISHLGCPDNAEAYFQTALELRRRLPEGKLLIGNALRPKARGKVGGYGNIRHLQYLDGSYFEGWMRDADSIEEAMELMSATLKSGRMVLLNGGPVFKSDEEKTVLANMIPINDRYSFMKDRIAFPLAIFLLVVEPFAYFSYHYGVDANPGGRVGRAAFDCNRFEEITRRLGEPTGSYAMDEEFTFTRKFQHLSVWVNVKTGDAKLIPQEMYHEEL</sequence>